<sequence length="369" mass="38400">MMGSGPPAVIDEVFHQDDSKEPPTPTSEASTFPDSSSGNNGGRGYDFAGAVGVWVRVETFGNDVYEGLVYAYDTIFGVLVLQSISKADSVGANAEVLDANAASTIEPRSRPSTPPAAALAPVEPTATAATASKANGAAKPMSFAAAAAAAAFRSSASSPSASKKSSAPSSPGPSPSNGTSSPNTTHTTTNTITTPSTTSATATTTNNTHTNIPNSAAGGGNTATKSDFHIIKLDFIRDLHGLARISEEGEEMATDTKRKSKLYKVPRPLPQLVPFGHVYLDKAAAREAAAVARIGVGVSSEAQTIFDHLAKTLPTRWRKTSILIMDEIEILPPYTPDECRVAAGRSNAENSLARVKKVLEGVRTRLGMK</sequence>
<dbReference type="Pfam" id="PF09793">
    <property type="entry name" value="AD"/>
    <property type="match status" value="1"/>
</dbReference>
<organism evidence="3 4">
    <name type="scientific">Powellomyces hirtus</name>
    <dbReference type="NCBI Taxonomy" id="109895"/>
    <lineage>
        <taxon>Eukaryota</taxon>
        <taxon>Fungi</taxon>
        <taxon>Fungi incertae sedis</taxon>
        <taxon>Chytridiomycota</taxon>
        <taxon>Chytridiomycota incertae sedis</taxon>
        <taxon>Chytridiomycetes</taxon>
        <taxon>Spizellomycetales</taxon>
        <taxon>Powellomycetaceae</taxon>
        <taxon>Powellomyces</taxon>
    </lineage>
</organism>
<dbReference type="EMBL" id="QEAQ01000063">
    <property type="protein sequence ID" value="TPX56889.1"/>
    <property type="molecule type" value="Genomic_DNA"/>
</dbReference>
<feature type="region of interest" description="Disordered" evidence="1">
    <location>
        <begin position="1"/>
        <end position="40"/>
    </location>
</feature>
<feature type="compositionally biased region" description="Low complexity" evidence="1">
    <location>
        <begin position="115"/>
        <end position="124"/>
    </location>
</feature>
<proteinExistence type="predicted"/>
<accession>A0A507DYK7</accession>
<feature type="compositionally biased region" description="Polar residues" evidence="1">
    <location>
        <begin position="26"/>
        <end position="38"/>
    </location>
</feature>
<feature type="domain" description="AD" evidence="2">
    <location>
        <begin position="276"/>
        <end position="367"/>
    </location>
</feature>
<dbReference type="PANTHER" id="PTHR13542">
    <property type="entry name" value="LSM12 HOMOLOG"/>
    <property type="match status" value="1"/>
</dbReference>
<feature type="compositionally biased region" description="Low complexity" evidence="1">
    <location>
        <begin position="157"/>
        <end position="215"/>
    </location>
</feature>
<evidence type="ECO:0000256" key="1">
    <source>
        <dbReference type="SAM" id="MobiDB-lite"/>
    </source>
</evidence>
<dbReference type="InterPro" id="IPR039683">
    <property type="entry name" value="Lsm12-like"/>
</dbReference>
<feature type="region of interest" description="Disordered" evidence="1">
    <location>
        <begin position="157"/>
        <end position="221"/>
    </location>
</feature>
<dbReference type="Proteomes" id="UP000318582">
    <property type="component" value="Unassembled WGS sequence"/>
</dbReference>
<dbReference type="InterPro" id="IPR019181">
    <property type="entry name" value="LSM12_ABD"/>
</dbReference>
<evidence type="ECO:0000313" key="4">
    <source>
        <dbReference type="Proteomes" id="UP000318582"/>
    </source>
</evidence>
<name>A0A507DYK7_9FUNG</name>
<gene>
    <name evidence="3" type="ORF">PhCBS80983_g04214</name>
</gene>
<feature type="region of interest" description="Disordered" evidence="1">
    <location>
        <begin position="103"/>
        <end position="124"/>
    </location>
</feature>
<protein>
    <recommendedName>
        <fullName evidence="2">AD domain-containing protein</fullName>
    </recommendedName>
</protein>
<dbReference type="SMART" id="SM00995">
    <property type="entry name" value="AD"/>
    <property type="match status" value="1"/>
</dbReference>
<dbReference type="PROSITE" id="PS52001">
    <property type="entry name" value="AD"/>
    <property type="match status" value="1"/>
</dbReference>
<feature type="compositionally biased region" description="Basic and acidic residues" evidence="1">
    <location>
        <begin position="12"/>
        <end position="21"/>
    </location>
</feature>
<dbReference type="InterPro" id="IPR047574">
    <property type="entry name" value="AD"/>
</dbReference>
<evidence type="ECO:0000313" key="3">
    <source>
        <dbReference type="EMBL" id="TPX56889.1"/>
    </source>
</evidence>
<comment type="caution">
    <text evidence="3">The sequence shown here is derived from an EMBL/GenBank/DDBJ whole genome shotgun (WGS) entry which is preliminary data.</text>
</comment>
<reference evidence="3 4" key="1">
    <citation type="journal article" date="2019" name="Sci. Rep.">
        <title>Comparative genomics of chytrid fungi reveal insights into the obligate biotrophic and pathogenic lifestyle of Synchytrium endobioticum.</title>
        <authorList>
            <person name="van de Vossenberg B.T.L.H."/>
            <person name="Warris S."/>
            <person name="Nguyen H.D.T."/>
            <person name="van Gent-Pelzer M.P.E."/>
            <person name="Joly D.L."/>
            <person name="van de Geest H.C."/>
            <person name="Bonants P.J.M."/>
            <person name="Smith D.S."/>
            <person name="Levesque C.A."/>
            <person name="van der Lee T.A.J."/>
        </authorList>
    </citation>
    <scope>NUCLEOTIDE SEQUENCE [LARGE SCALE GENOMIC DNA]</scope>
    <source>
        <strain evidence="3 4">CBS 809.83</strain>
    </source>
</reference>
<dbReference type="AlphaFoldDB" id="A0A507DYK7"/>
<dbReference type="STRING" id="109895.A0A507DYK7"/>
<evidence type="ECO:0000259" key="2">
    <source>
        <dbReference type="PROSITE" id="PS52001"/>
    </source>
</evidence>
<keyword evidence="4" id="KW-1185">Reference proteome</keyword>